<name>A0ABU2I0G8_9RHOB</name>
<dbReference type="EMBL" id="JAVQLW010000005">
    <property type="protein sequence ID" value="MDS9470029.1"/>
    <property type="molecule type" value="Genomic_DNA"/>
</dbReference>
<reference evidence="3" key="1">
    <citation type="submission" date="2023-07" db="EMBL/GenBank/DDBJ databases">
        <title>Paracoccus sp. MBLB3053 whole genome sequence.</title>
        <authorList>
            <person name="Hwang C.Y."/>
            <person name="Cho E.-S."/>
            <person name="Seo M.-J."/>
        </authorList>
    </citation>
    <scope>NUCLEOTIDE SEQUENCE [LARGE SCALE GENOMIC DNA]</scope>
    <source>
        <strain evidence="3">MBLB3053</strain>
    </source>
</reference>
<dbReference type="Gene3D" id="3.60.21.70">
    <property type="entry name" value="PhoD-like phosphatase"/>
    <property type="match status" value="1"/>
</dbReference>
<evidence type="ECO:0000259" key="1">
    <source>
        <dbReference type="Pfam" id="PF19050"/>
    </source>
</evidence>
<dbReference type="InterPro" id="IPR038607">
    <property type="entry name" value="PhoD-like_sf"/>
</dbReference>
<evidence type="ECO:0000313" key="2">
    <source>
        <dbReference type="EMBL" id="MDS9470029.1"/>
    </source>
</evidence>
<organism evidence="2 3">
    <name type="scientific">Paracoccus aurantius</name>
    <dbReference type="NCBI Taxonomy" id="3073814"/>
    <lineage>
        <taxon>Bacteria</taxon>
        <taxon>Pseudomonadati</taxon>
        <taxon>Pseudomonadota</taxon>
        <taxon>Alphaproteobacteria</taxon>
        <taxon>Rhodobacterales</taxon>
        <taxon>Paracoccaceae</taxon>
        <taxon>Paracoccus</taxon>
    </lineage>
</organism>
<feature type="domain" description="PhoD-like phosphatase" evidence="1">
    <location>
        <begin position="123"/>
        <end position="337"/>
    </location>
</feature>
<dbReference type="EC" id="3.1.3.1" evidence="2"/>
<dbReference type="PANTHER" id="PTHR46689:SF2">
    <property type="entry name" value="WW DOMAIN PROTEIN (AFU_ORTHOLOGUE AFUA_6G06520)"/>
    <property type="match status" value="1"/>
</dbReference>
<proteinExistence type="predicted"/>
<dbReference type="InterPro" id="IPR018946">
    <property type="entry name" value="PhoD-like_MPP"/>
</dbReference>
<keyword evidence="3" id="KW-1185">Reference proteome</keyword>
<dbReference type="CDD" id="cd07389">
    <property type="entry name" value="MPP_PhoD"/>
    <property type="match status" value="1"/>
</dbReference>
<gene>
    <name evidence="2" type="ORF">RGQ15_20980</name>
</gene>
<dbReference type="Pfam" id="PF19050">
    <property type="entry name" value="PhoD_2"/>
    <property type="match status" value="1"/>
</dbReference>
<protein>
    <submittedName>
        <fullName evidence="2">Alkaline phosphatase D family protein</fullName>
        <ecNumber evidence="2">3.1.3.1</ecNumber>
    </submittedName>
</protein>
<dbReference type="InterPro" id="IPR043904">
    <property type="entry name" value="PhoD_2-like"/>
</dbReference>
<evidence type="ECO:0000313" key="3">
    <source>
        <dbReference type="Proteomes" id="UP001269144"/>
    </source>
</evidence>
<comment type="caution">
    <text evidence="2">The sequence shown here is derived from an EMBL/GenBank/DDBJ whole genome shotgun (WGS) entry which is preliminary data.</text>
</comment>
<sequence>MEIAPADKEKMSESAKMIGPILFLDHVDAELVHLAALFIAPKGVTVPAVEVNGVRVQPGQLAEYQATEVHRARFSLRHGPAEYAWNGQSYPLSVDLRGDIRLAFVSCNGEEVGDLDRAGSERNVMWSRLCADHEKSPFALLMHGGDQVYADEVTRGHPLSEHWPERISEDPSGLEDLRRHLREKLLQRYAALYASPEFAWIAARVPSLMQWDDHDICDGWGSLPERATQSGIGQTIFGAAREGFLIFQAAAVEGDLPPRFADPKAGHLGWAIRAPELRLVAPDLRSERTRKDIMGQPGWDFVQGQSPLGPAERCLLMSSVPLLGPRLSLLESMMLAVPRMQRYEDDLRDQWQSRSHREEWRRMLSLMVDLARSGQNIVVLSGEIHLATRAEMPLGEGAVLHQLVASGIAHRPPPKAWARFLGALAWLGDDPLPGRHIRVERIPGQAGRYVAERNYLVLDRRAGEWRAFWQFEISGGSPALTL</sequence>
<accession>A0ABU2I0G8</accession>
<dbReference type="Proteomes" id="UP001269144">
    <property type="component" value="Unassembled WGS sequence"/>
</dbReference>
<dbReference type="RefSeq" id="WP_311162824.1">
    <property type="nucleotide sequence ID" value="NZ_JAVQLW010000005.1"/>
</dbReference>
<dbReference type="GO" id="GO:0004035">
    <property type="term" value="F:alkaline phosphatase activity"/>
    <property type="evidence" value="ECO:0007669"/>
    <property type="project" value="UniProtKB-EC"/>
</dbReference>
<keyword evidence="2" id="KW-0378">Hydrolase</keyword>
<dbReference type="PANTHER" id="PTHR46689">
    <property type="entry name" value="MEMBRANE PROTEIN, PUTATIVE-RELATED"/>
    <property type="match status" value="1"/>
</dbReference>